<evidence type="ECO:0000313" key="1">
    <source>
        <dbReference type="EMBL" id="POP45214.1"/>
    </source>
</evidence>
<organism evidence="2 4">
    <name type="scientific">Superficieibacter electus</name>
    <dbReference type="NCBI Taxonomy" id="2022662"/>
    <lineage>
        <taxon>Bacteria</taxon>
        <taxon>Pseudomonadati</taxon>
        <taxon>Pseudomonadota</taxon>
        <taxon>Gammaproteobacteria</taxon>
        <taxon>Enterobacterales</taxon>
        <taxon>Enterobacteriaceae</taxon>
        <taxon>Superficieibacter</taxon>
    </lineage>
</organism>
<comment type="caution">
    <text evidence="2">The sequence shown here is derived from an EMBL/GenBank/DDBJ whole genome shotgun (WGS) entry which is preliminary data.</text>
</comment>
<proteinExistence type="predicted"/>
<evidence type="ECO:0000313" key="2">
    <source>
        <dbReference type="EMBL" id="POP48498.1"/>
    </source>
</evidence>
<name>A0A2P5GPL8_9ENTR</name>
<dbReference type="EMBL" id="PQGD01000009">
    <property type="protein sequence ID" value="POP48498.1"/>
    <property type="molecule type" value="Genomic_DNA"/>
</dbReference>
<dbReference type="Proteomes" id="UP000237073">
    <property type="component" value="Unassembled WGS sequence"/>
</dbReference>
<dbReference type="EMBL" id="PQGE01000007">
    <property type="protein sequence ID" value="POP45214.1"/>
    <property type="molecule type" value="Genomic_DNA"/>
</dbReference>
<dbReference type="AlphaFoldDB" id="A0A2P5GPL8"/>
<evidence type="ECO:0000313" key="4">
    <source>
        <dbReference type="Proteomes" id="UP000247005"/>
    </source>
</evidence>
<reference evidence="3 4" key="1">
    <citation type="submission" date="2018-01" db="EMBL/GenBank/DDBJ databases">
        <title>Superficieibacter electus gen. nov., sp. nov., an extended-spectrum beta-lactamase possessing member of the Enterobacteriaceae family, isolated from intensive care unit surfaces.</title>
        <authorList>
            <person name="Potter R.F."/>
            <person name="D'Souza A.W."/>
        </authorList>
    </citation>
    <scope>NUCLEOTIDE SEQUENCE [LARGE SCALE GENOMIC DNA]</scope>
    <source>
        <strain evidence="2 4">BP-1</strain>
        <strain evidence="1 3">BP-2</strain>
    </source>
</reference>
<dbReference type="RefSeq" id="WP_103675834.1">
    <property type="nucleotide sequence ID" value="NZ_PQGD01000009.1"/>
</dbReference>
<sequence length="148" mass="16529">MTAFLPLVVLLVILFLIAKTFSRTRPADTPTGPGDRKLISSSSFLLRTFGSSQSYKAQYYFDSANFYEVADEATSTIPLAAITAVKRESTKVNNRSVWSVSWNSNGQRRQVRFLHNYTLFNRSFAVFLATVKQANPNASVSSLTLFTL</sequence>
<gene>
    <name evidence="2" type="ORF">CHU32_12400</name>
    <name evidence="1" type="ORF">CHU33_09470</name>
</gene>
<protein>
    <submittedName>
        <fullName evidence="2">Uncharacterized protein</fullName>
    </submittedName>
</protein>
<accession>A0A2P5GPL8</accession>
<dbReference type="Proteomes" id="UP000247005">
    <property type="component" value="Unassembled WGS sequence"/>
</dbReference>
<evidence type="ECO:0000313" key="3">
    <source>
        <dbReference type="Proteomes" id="UP000237073"/>
    </source>
</evidence>
<dbReference type="OrthoDB" id="6565701at2"/>
<keyword evidence="3" id="KW-1185">Reference proteome</keyword>